<comment type="caution">
    <text evidence="6">The sequence shown here is derived from an EMBL/GenBank/DDBJ whole genome shotgun (WGS) entry which is preliminary data.</text>
</comment>
<dbReference type="Proteomes" id="UP001608902">
    <property type="component" value="Unassembled WGS sequence"/>
</dbReference>
<evidence type="ECO:0000256" key="3">
    <source>
        <dbReference type="ARBA" id="ARBA00022525"/>
    </source>
</evidence>
<evidence type="ECO:0000256" key="5">
    <source>
        <dbReference type="SAM" id="SignalP"/>
    </source>
</evidence>
<evidence type="ECO:0000313" key="6">
    <source>
        <dbReference type="EMBL" id="MFH4977989.1"/>
    </source>
</evidence>
<keyword evidence="4 5" id="KW-0732">Signal</keyword>
<accession>A0ABD6EKY5</accession>
<evidence type="ECO:0000256" key="2">
    <source>
        <dbReference type="ARBA" id="ARBA00010112"/>
    </source>
</evidence>
<dbReference type="Pfam" id="PF01060">
    <property type="entry name" value="TTR-52"/>
    <property type="match status" value="1"/>
</dbReference>
<organism evidence="6 7">
    <name type="scientific">Gnathostoma spinigerum</name>
    <dbReference type="NCBI Taxonomy" id="75299"/>
    <lineage>
        <taxon>Eukaryota</taxon>
        <taxon>Metazoa</taxon>
        <taxon>Ecdysozoa</taxon>
        <taxon>Nematoda</taxon>
        <taxon>Chromadorea</taxon>
        <taxon>Rhabditida</taxon>
        <taxon>Spirurina</taxon>
        <taxon>Gnathostomatomorpha</taxon>
        <taxon>Gnathostomatoidea</taxon>
        <taxon>Gnathostomatidae</taxon>
        <taxon>Gnathostoma</taxon>
    </lineage>
</organism>
<dbReference type="AlphaFoldDB" id="A0ABD6EKY5"/>
<evidence type="ECO:0008006" key="8">
    <source>
        <dbReference type="Google" id="ProtNLM"/>
    </source>
</evidence>
<keyword evidence="7" id="KW-1185">Reference proteome</keyword>
<feature type="signal peptide" evidence="5">
    <location>
        <begin position="1"/>
        <end position="18"/>
    </location>
</feature>
<sequence>MFWRLAIVCTVLVQLATCAMRNITVIGQVECNHRPVAGAVVDLMDHHMLSNKKLATANTDAHGRFRLFGKEKRLRALKPYVTIKHHCDQGVTSRRCEFTDRYDITGNQEGKVVDLRQINLDLGKKGQKKECKRH</sequence>
<dbReference type="Gene3D" id="2.60.40.3330">
    <property type="match status" value="1"/>
</dbReference>
<feature type="chain" id="PRO_5044769817" description="Transthyretin-like family protein" evidence="5">
    <location>
        <begin position="19"/>
        <end position="134"/>
    </location>
</feature>
<dbReference type="PANTHER" id="PTHR21700">
    <property type="entry name" value="TRANSTHYRETIN-LIKE FAMILY PROTEIN-RELATED"/>
    <property type="match status" value="1"/>
</dbReference>
<protein>
    <recommendedName>
        <fullName evidence="8">Transthyretin-like family protein</fullName>
    </recommendedName>
</protein>
<name>A0ABD6EKY5_9BILA</name>
<gene>
    <name evidence="6" type="ORF">AB6A40_004698</name>
</gene>
<evidence type="ECO:0000256" key="4">
    <source>
        <dbReference type="ARBA" id="ARBA00022729"/>
    </source>
</evidence>
<proteinExistence type="inferred from homology"/>
<keyword evidence="3" id="KW-0964">Secreted</keyword>
<evidence type="ECO:0000313" key="7">
    <source>
        <dbReference type="Proteomes" id="UP001608902"/>
    </source>
</evidence>
<comment type="subcellular location">
    <subcellularLocation>
        <location evidence="1">Secreted</location>
    </subcellularLocation>
</comment>
<reference evidence="6 7" key="1">
    <citation type="submission" date="2024-08" db="EMBL/GenBank/DDBJ databases">
        <title>Gnathostoma spinigerum genome.</title>
        <authorList>
            <person name="Gonzalez-Bertolin B."/>
            <person name="Monzon S."/>
            <person name="Zaballos A."/>
            <person name="Jimenez P."/>
            <person name="Dekumyoy P."/>
            <person name="Varona S."/>
            <person name="Cuesta I."/>
            <person name="Sumanam S."/>
            <person name="Adisakwattana P."/>
            <person name="Gasser R.B."/>
            <person name="Hernandez-Gonzalez A."/>
            <person name="Young N.D."/>
            <person name="Perteguer M.J."/>
        </authorList>
    </citation>
    <scope>NUCLEOTIDE SEQUENCE [LARGE SCALE GENOMIC DNA]</scope>
    <source>
        <strain evidence="6">AL3</strain>
        <tissue evidence="6">Liver</tissue>
    </source>
</reference>
<dbReference type="EMBL" id="JBGFUD010002775">
    <property type="protein sequence ID" value="MFH4977989.1"/>
    <property type="molecule type" value="Genomic_DNA"/>
</dbReference>
<dbReference type="InterPro" id="IPR038479">
    <property type="entry name" value="Transthyretin-like_sf"/>
</dbReference>
<dbReference type="GO" id="GO:0005576">
    <property type="term" value="C:extracellular region"/>
    <property type="evidence" value="ECO:0007669"/>
    <property type="project" value="UniProtKB-SubCell"/>
</dbReference>
<dbReference type="PANTHER" id="PTHR21700:SF30">
    <property type="entry name" value="TRANSTHYRETIN-LIKE FAMILY PROTEIN"/>
    <property type="match status" value="1"/>
</dbReference>
<dbReference type="InterPro" id="IPR001534">
    <property type="entry name" value="Transthyretin-like"/>
</dbReference>
<comment type="similarity">
    <text evidence="2">Belongs to the nematode transthyretin-like family.</text>
</comment>
<evidence type="ECO:0000256" key="1">
    <source>
        <dbReference type="ARBA" id="ARBA00004613"/>
    </source>
</evidence>